<feature type="region of interest" description="Disordered" evidence="1">
    <location>
        <begin position="1"/>
        <end position="36"/>
    </location>
</feature>
<dbReference type="Proteomes" id="UP001500897">
    <property type="component" value="Unassembled WGS sequence"/>
</dbReference>
<proteinExistence type="predicted"/>
<dbReference type="RefSeq" id="WP_344554229.1">
    <property type="nucleotide sequence ID" value="NZ_BAAANS010000030.1"/>
</dbReference>
<dbReference type="InterPro" id="IPR045923">
    <property type="entry name" value="DUF6342"/>
</dbReference>
<name>A0ABP5IW67_9ACTN</name>
<protein>
    <submittedName>
        <fullName evidence="2">Uncharacterized protein</fullName>
    </submittedName>
</protein>
<gene>
    <name evidence="2" type="ORF">GCM10009759_44260</name>
</gene>
<evidence type="ECO:0000256" key="1">
    <source>
        <dbReference type="SAM" id="MobiDB-lite"/>
    </source>
</evidence>
<dbReference type="Pfam" id="PF19869">
    <property type="entry name" value="DUF6342"/>
    <property type="match status" value="1"/>
</dbReference>
<keyword evidence="3" id="KW-1185">Reference proteome</keyword>
<accession>A0ABP5IW67</accession>
<organism evidence="2 3">
    <name type="scientific">Kitasatospora saccharophila</name>
    <dbReference type="NCBI Taxonomy" id="407973"/>
    <lineage>
        <taxon>Bacteria</taxon>
        <taxon>Bacillati</taxon>
        <taxon>Actinomycetota</taxon>
        <taxon>Actinomycetes</taxon>
        <taxon>Kitasatosporales</taxon>
        <taxon>Streptomycetaceae</taxon>
        <taxon>Kitasatospora</taxon>
    </lineage>
</organism>
<sequence length="98" mass="10452">MPDIDLGVATDWDSGDSHGRVKLTQGRGQSNPAKKDVVVSGPESIELSMNTNLSADHEVDKIYFTTHHGTTKKVVAVLDSFGNLSIAGKVFTNQGPLT</sequence>
<dbReference type="EMBL" id="BAAANS010000030">
    <property type="protein sequence ID" value="GAA2106257.1"/>
    <property type="molecule type" value="Genomic_DNA"/>
</dbReference>
<evidence type="ECO:0000313" key="2">
    <source>
        <dbReference type="EMBL" id="GAA2106257.1"/>
    </source>
</evidence>
<evidence type="ECO:0000313" key="3">
    <source>
        <dbReference type="Proteomes" id="UP001500897"/>
    </source>
</evidence>
<comment type="caution">
    <text evidence="2">The sequence shown here is derived from an EMBL/GenBank/DDBJ whole genome shotgun (WGS) entry which is preliminary data.</text>
</comment>
<reference evidence="3" key="1">
    <citation type="journal article" date="2019" name="Int. J. Syst. Evol. Microbiol.">
        <title>The Global Catalogue of Microorganisms (GCM) 10K type strain sequencing project: providing services to taxonomists for standard genome sequencing and annotation.</title>
        <authorList>
            <consortium name="The Broad Institute Genomics Platform"/>
            <consortium name="The Broad Institute Genome Sequencing Center for Infectious Disease"/>
            <person name="Wu L."/>
            <person name="Ma J."/>
        </authorList>
    </citation>
    <scope>NUCLEOTIDE SEQUENCE [LARGE SCALE GENOMIC DNA]</scope>
    <source>
        <strain evidence="3">JCM 14559</strain>
    </source>
</reference>